<evidence type="ECO:0008006" key="3">
    <source>
        <dbReference type="Google" id="ProtNLM"/>
    </source>
</evidence>
<dbReference type="EMBL" id="JAVFHQ010000002">
    <property type="protein sequence ID" value="KAK4550372.1"/>
    <property type="molecule type" value="Genomic_DNA"/>
</dbReference>
<reference evidence="1 2" key="1">
    <citation type="submission" date="2021-11" db="EMBL/GenBank/DDBJ databases">
        <title>Black yeast isolated from Biological Soil Crust.</title>
        <authorList>
            <person name="Kurbessoian T."/>
        </authorList>
    </citation>
    <scope>NUCLEOTIDE SEQUENCE [LARGE SCALE GENOMIC DNA]</scope>
    <source>
        <strain evidence="1 2">CCFEE 5522</strain>
    </source>
</reference>
<protein>
    <recommendedName>
        <fullName evidence="3">Fungal N-terminal domain-containing protein</fullName>
    </recommendedName>
</protein>
<organism evidence="1 2">
    <name type="scientific">Oleoguttula mirabilis</name>
    <dbReference type="NCBI Taxonomy" id="1507867"/>
    <lineage>
        <taxon>Eukaryota</taxon>
        <taxon>Fungi</taxon>
        <taxon>Dikarya</taxon>
        <taxon>Ascomycota</taxon>
        <taxon>Pezizomycotina</taxon>
        <taxon>Dothideomycetes</taxon>
        <taxon>Dothideomycetidae</taxon>
        <taxon>Mycosphaerellales</taxon>
        <taxon>Teratosphaeriaceae</taxon>
        <taxon>Oleoguttula</taxon>
    </lineage>
</organism>
<gene>
    <name evidence="1" type="ORF">LTR36_003339</name>
</gene>
<sequence length="333" mass="37274">MAEVVVGAVASAVGIAGFALQLTETVVKLKEFCSKVQNAPSELQECLEYMDYTTRILDRIAAPQSSAGLDHTLLQESVKQCRRAQGRITSITDDLQAAMRSRKLRTSLKLVLKEAEMSCLLRRLDQARADLHHAHLAYTTAQMRSDQQRSFADMEAKHAQLLQQHTATLFEEIQATRASLEQQMQTAQAIVVQRVDAGQLQLIQQVQGQATAQMSACAVTPRVDTGDQCLHTNAGSRRSKTAMEHAVWSKKYHLRLFSQVWDVSVTQALSGWTFSMRPYRIVPFDHPVFYLCYHPVGTVDINAIKQALDRREVSIYDRDIYGCSLFTASALTL</sequence>
<proteinExistence type="predicted"/>
<comment type="caution">
    <text evidence="1">The sequence shown here is derived from an EMBL/GenBank/DDBJ whole genome shotgun (WGS) entry which is preliminary data.</text>
</comment>
<dbReference type="Proteomes" id="UP001324427">
    <property type="component" value="Unassembled WGS sequence"/>
</dbReference>
<accession>A0AAV9JXB2</accession>
<keyword evidence="2" id="KW-1185">Reference proteome</keyword>
<evidence type="ECO:0000313" key="2">
    <source>
        <dbReference type="Proteomes" id="UP001324427"/>
    </source>
</evidence>
<name>A0AAV9JXB2_9PEZI</name>
<evidence type="ECO:0000313" key="1">
    <source>
        <dbReference type="EMBL" id="KAK4550372.1"/>
    </source>
</evidence>
<dbReference type="AlphaFoldDB" id="A0AAV9JXB2"/>